<gene>
    <name evidence="3" type="ORF">FA13DRAFT_1787260</name>
</gene>
<feature type="coiled-coil region" evidence="1">
    <location>
        <begin position="231"/>
        <end position="265"/>
    </location>
</feature>
<dbReference type="AlphaFoldDB" id="A0A4Y7TSR8"/>
<accession>A0A4Y7TSR8</accession>
<dbReference type="Proteomes" id="UP000298030">
    <property type="component" value="Unassembled WGS sequence"/>
</dbReference>
<proteinExistence type="predicted"/>
<evidence type="ECO:0000313" key="4">
    <source>
        <dbReference type="Proteomes" id="UP000298030"/>
    </source>
</evidence>
<name>A0A4Y7TSR8_COPMI</name>
<comment type="caution">
    <text evidence="3">The sequence shown here is derived from an EMBL/GenBank/DDBJ whole genome shotgun (WGS) entry which is preliminary data.</text>
</comment>
<organism evidence="3 4">
    <name type="scientific">Coprinellus micaceus</name>
    <name type="common">Glistening ink-cap mushroom</name>
    <name type="synonym">Coprinus micaceus</name>
    <dbReference type="NCBI Taxonomy" id="71717"/>
    <lineage>
        <taxon>Eukaryota</taxon>
        <taxon>Fungi</taxon>
        <taxon>Dikarya</taxon>
        <taxon>Basidiomycota</taxon>
        <taxon>Agaricomycotina</taxon>
        <taxon>Agaricomycetes</taxon>
        <taxon>Agaricomycetidae</taxon>
        <taxon>Agaricales</taxon>
        <taxon>Agaricineae</taxon>
        <taxon>Psathyrellaceae</taxon>
        <taxon>Coprinellus</taxon>
    </lineage>
</organism>
<feature type="region of interest" description="Disordered" evidence="2">
    <location>
        <begin position="1"/>
        <end position="25"/>
    </location>
</feature>
<protein>
    <submittedName>
        <fullName evidence="3">Uncharacterized protein</fullName>
    </submittedName>
</protein>
<reference evidence="3 4" key="1">
    <citation type="journal article" date="2019" name="Nat. Ecol. Evol.">
        <title>Megaphylogeny resolves global patterns of mushroom evolution.</title>
        <authorList>
            <person name="Varga T."/>
            <person name="Krizsan K."/>
            <person name="Foldi C."/>
            <person name="Dima B."/>
            <person name="Sanchez-Garcia M."/>
            <person name="Sanchez-Ramirez S."/>
            <person name="Szollosi G.J."/>
            <person name="Szarkandi J.G."/>
            <person name="Papp V."/>
            <person name="Albert L."/>
            <person name="Andreopoulos W."/>
            <person name="Angelini C."/>
            <person name="Antonin V."/>
            <person name="Barry K.W."/>
            <person name="Bougher N.L."/>
            <person name="Buchanan P."/>
            <person name="Buyck B."/>
            <person name="Bense V."/>
            <person name="Catcheside P."/>
            <person name="Chovatia M."/>
            <person name="Cooper J."/>
            <person name="Damon W."/>
            <person name="Desjardin D."/>
            <person name="Finy P."/>
            <person name="Geml J."/>
            <person name="Haridas S."/>
            <person name="Hughes K."/>
            <person name="Justo A."/>
            <person name="Karasinski D."/>
            <person name="Kautmanova I."/>
            <person name="Kiss B."/>
            <person name="Kocsube S."/>
            <person name="Kotiranta H."/>
            <person name="LaButti K.M."/>
            <person name="Lechner B.E."/>
            <person name="Liimatainen K."/>
            <person name="Lipzen A."/>
            <person name="Lukacs Z."/>
            <person name="Mihaltcheva S."/>
            <person name="Morgado L.N."/>
            <person name="Niskanen T."/>
            <person name="Noordeloos M.E."/>
            <person name="Ohm R.A."/>
            <person name="Ortiz-Santana B."/>
            <person name="Ovrebo C."/>
            <person name="Racz N."/>
            <person name="Riley R."/>
            <person name="Savchenko A."/>
            <person name="Shiryaev A."/>
            <person name="Soop K."/>
            <person name="Spirin V."/>
            <person name="Szebenyi C."/>
            <person name="Tomsovsky M."/>
            <person name="Tulloss R.E."/>
            <person name="Uehling J."/>
            <person name="Grigoriev I.V."/>
            <person name="Vagvolgyi C."/>
            <person name="Papp T."/>
            <person name="Martin F.M."/>
            <person name="Miettinen O."/>
            <person name="Hibbett D.S."/>
            <person name="Nagy L.G."/>
        </authorList>
    </citation>
    <scope>NUCLEOTIDE SEQUENCE [LARGE SCALE GENOMIC DNA]</scope>
    <source>
        <strain evidence="3 4">FP101781</strain>
    </source>
</reference>
<sequence>MSSAPVRFGENSLHVPVRPSRRPTRAVTSARRQLLRAQTEIEELKAHVECLEHSEGRLKRRLAEEKELVKDARVEAEESLAQVARVEEKIDEMGASMDALRRDFNQYRGWWLTENRSLKAVLREVPKHLPEPHKPLIKRTNQQVDLRADGDVPACPDDLDVLSEDLPDTVIMEGVIVNGSTIQQHEESSRIHDRALDQVFKANVSLRHRILTLEHRKGCLKSQIRLQKRALTNVTDKAAKAERLVVIAEERFQEFEHKIEKLTDEHYRYCRWWLSEHQLLKDLLEFVANPSHPSVRRIMSSSRERFLTFDTDSAW</sequence>
<evidence type="ECO:0000256" key="1">
    <source>
        <dbReference type="SAM" id="Coils"/>
    </source>
</evidence>
<evidence type="ECO:0000313" key="3">
    <source>
        <dbReference type="EMBL" id="TEB36974.1"/>
    </source>
</evidence>
<keyword evidence="4" id="KW-1185">Reference proteome</keyword>
<feature type="coiled-coil region" evidence="1">
    <location>
        <begin position="27"/>
        <end position="103"/>
    </location>
</feature>
<dbReference type="EMBL" id="QPFP01000005">
    <property type="protein sequence ID" value="TEB36974.1"/>
    <property type="molecule type" value="Genomic_DNA"/>
</dbReference>
<dbReference type="OrthoDB" id="3109801at2759"/>
<evidence type="ECO:0000256" key="2">
    <source>
        <dbReference type="SAM" id="MobiDB-lite"/>
    </source>
</evidence>
<keyword evidence="1" id="KW-0175">Coiled coil</keyword>